<dbReference type="AlphaFoldDB" id="A0A6M3ZLV9"/>
<proteinExistence type="predicted"/>
<dbReference type="EMBL" id="CP008956">
    <property type="protein sequence ID" value="QJP99332.1"/>
    <property type="molecule type" value="Genomic_DNA"/>
</dbReference>
<evidence type="ECO:0000256" key="1">
    <source>
        <dbReference type="SAM" id="SignalP"/>
    </source>
</evidence>
<feature type="domain" description="Lipid/polyisoprenoid-binding YceI-like" evidence="2">
    <location>
        <begin position="27"/>
        <end position="187"/>
    </location>
</feature>
<evidence type="ECO:0000313" key="4">
    <source>
        <dbReference type="Proteomes" id="UP000501648"/>
    </source>
</evidence>
<name>A0A6M3ZLV9_9BURK</name>
<keyword evidence="1" id="KW-0732">Signal</keyword>
<evidence type="ECO:0000259" key="2">
    <source>
        <dbReference type="SMART" id="SM00867"/>
    </source>
</evidence>
<protein>
    <submittedName>
        <fullName evidence="3">YceI family protein</fullName>
    </submittedName>
</protein>
<dbReference type="RefSeq" id="WP_017451493.1">
    <property type="nucleotide sequence ID" value="NZ_CP008956.1"/>
</dbReference>
<dbReference type="PANTHER" id="PTHR34406">
    <property type="entry name" value="PROTEIN YCEI"/>
    <property type="match status" value="1"/>
</dbReference>
<dbReference type="SMART" id="SM00867">
    <property type="entry name" value="YceI"/>
    <property type="match status" value="1"/>
</dbReference>
<dbReference type="Proteomes" id="UP000501648">
    <property type="component" value="Chromosome"/>
</dbReference>
<dbReference type="InterPro" id="IPR007372">
    <property type="entry name" value="Lipid/polyisoprenoid-bd_YceI"/>
</dbReference>
<dbReference type="SUPFAM" id="SSF101874">
    <property type="entry name" value="YceI-like"/>
    <property type="match status" value="1"/>
</dbReference>
<feature type="signal peptide" evidence="1">
    <location>
        <begin position="1"/>
        <end position="25"/>
    </location>
</feature>
<dbReference type="PANTHER" id="PTHR34406:SF1">
    <property type="entry name" value="PROTEIN YCEI"/>
    <property type="match status" value="1"/>
</dbReference>
<feature type="chain" id="PRO_5026909366" evidence="1">
    <location>
        <begin position="26"/>
        <end position="187"/>
    </location>
</feature>
<reference evidence="3 4" key="1">
    <citation type="journal article" date="2012" name="J. Bacteriol.">
        <title>Genome sequence of the pathogenic Herbaspirillum seropedicae strain Os34, isolated from rice roots.</title>
        <authorList>
            <person name="Ye W."/>
            <person name="Ye S."/>
            <person name="Liu J."/>
            <person name="Chang S."/>
            <person name="Chen M."/>
            <person name="Zhu B."/>
            <person name="Guo L."/>
            <person name="An Q."/>
        </authorList>
    </citation>
    <scope>NUCLEOTIDE SEQUENCE [LARGE SCALE GENOMIC DNA]</scope>
    <source>
        <strain evidence="3 4">Os34</strain>
    </source>
</reference>
<dbReference type="Gene3D" id="2.40.128.110">
    <property type="entry name" value="Lipid/polyisoprenoid-binding, YceI-like"/>
    <property type="match status" value="1"/>
</dbReference>
<organism evidence="3 4">
    <name type="scientific">Herbaspirillum rubrisubalbicans Os34</name>
    <dbReference type="NCBI Taxonomy" id="1235827"/>
    <lineage>
        <taxon>Bacteria</taxon>
        <taxon>Pseudomonadati</taxon>
        <taxon>Pseudomonadota</taxon>
        <taxon>Betaproteobacteria</taxon>
        <taxon>Burkholderiales</taxon>
        <taxon>Oxalobacteraceae</taxon>
        <taxon>Herbaspirillum</taxon>
    </lineage>
</organism>
<gene>
    <name evidence="3" type="ORF">C798_03550</name>
</gene>
<accession>A0A6M3ZLV9</accession>
<sequence>MTFSRFFQPSLLALAAASFALSAQAAPLKVDAAKSTVVATFKQLNVPVDAKFNKINAAIDFDAAKPEQGKATVDIDVASFDLGDAEYNKEVQKKEWFNAAQFPKASFVTSSIKAAGAGKFTVAGKLTIKGKSSDVSFPLTLKKEGAAQIFDGVLPIKRLTYNIGEGEWKDTGMVADEVTIKFHIVAQ</sequence>
<dbReference type="InterPro" id="IPR036761">
    <property type="entry name" value="TTHA0802/YceI-like_sf"/>
</dbReference>
<evidence type="ECO:0000313" key="3">
    <source>
        <dbReference type="EMBL" id="QJP99332.1"/>
    </source>
</evidence>
<dbReference type="Pfam" id="PF04264">
    <property type="entry name" value="YceI"/>
    <property type="match status" value="1"/>
</dbReference>